<reference evidence="1" key="1">
    <citation type="journal article" date="2021" name="Proc. Natl. Acad. Sci. U.S.A.">
        <title>A Catalog of Tens of Thousands of Viruses from Human Metagenomes Reveals Hidden Associations with Chronic Diseases.</title>
        <authorList>
            <person name="Tisza M.J."/>
            <person name="Buck C.B."/>
        </authorList>
    </citation>
    <scope>NUCLEOTIDE SEQUENCE</scope>
    <source>
        <strain evidence="1">CtSXZ3</strain>
    </source>
</reference>
<name>A0A8S5VES0_9CAUD</name>
<protein>
    <submittedName>
        <fullName evidence="1">Uncharacterized protein</fullName>
    </submittedName>
</protein>
<organism evidence="1">
    <name type="scientific">Siphoviridae sp. ctSXZ3</name>
    <dbReference type="NCBI Taxonomy" id="2825510"/>
    <lineage>
        <taxon>Viruses</taxon>
        <taxon>Duplodnaviria</taxon>
        <taxon>Heunggongvirae</taxon>
        <taxon>Uroviricota</taxon>
        <taxon>Caudoviricetes</taxon>
    </lineage>
</organism>
<accession>A0A8S5VES0</accession>
<proteinExistence type="predicted"/>
<dbReference type="EMBL" id="BK016252">
    <property type="protein sequence ID" value="DAG05212.1"/>
    <property type="molecule type" value="Genomic_DNA"/>
</dbReference>
<evidence type="ECO:0000313" key="1">
    <source>
        <dbReference type="EMBL" id="DAG05212.1"/>
    </source>
</evidence>
<sequence length="196" mass="22919">MSVQYCTFETRYLSSRLLMRTDDSYFEWLYNRLVPGRNSNPKRSRRCLLESLMRKEFVPVLDDDRNRADTISELRFQFEDSEGGLVDGPPSVLEVIFCLAQQAEFWAAGSGNDQVVRAWFWEFLGNLGVDSFDDEEWHEINAQGFTADRIDDWLLRDYDYDGSGGLFPLRDPSCDQRFSDLWTQLGDYVMEQTDIL</sequence>